<reference evidence="1 2" key="1">
    <citation type="submission" date="2024-01" db="EMBL/GenBank/DDBJ databases">
        <title>The genomes of 5 underutilized Papilionoideae crops provide insights into root nodulation and disease resistanc.</title>
        <authorList>
            <person name="Jiang F."/>
        </authorList>
    </citation>
    <scope>NUCLEOTIDE SEQUENCE [LARGE SCALE GENOMIC DNA]</scope>
    <source>
        <strain evidence="1">DUOXIRENSHENG_FW03</strain>
        <tissue evidence="1">Leaves</tissue>
    </source>
</reference>
<gene>
    <name evidence="1" type="ORF">VNO78_17991</name>
</gene>
<dbReference type="AlphaFoldDB" id="A0AAN9SJ03"/>
<evidence type="ECO:0000313" key="1">
    <source>
        <dbReference type="EMBL" id="KAK7396831.1"/>
    </source>
</evidence>
<name>A0AAN9SJ03_PSOTE</name>
<dbReference type="Proteomes" id="UP001386955">
    <property type="component" value="Unassembled WGS sequence"/>
</dbReference>
<accession>A0AAN9SJ03</accession>
<proteinExistence type="predicted"/>
<organism evidence="1 2">
    <name type="scientific">Psophocarpus tetragonolobus</name>
    <name type="common">Winged bean</name>
    <name type="synonym">Dolichos tetragonolobus</name>
    <dbReference type="NCBI Taxonomy" id="3891"/>
    <lineage>
        <taxon>Eukaryota</taxon>
        <taxon>Viridiplantae</taxon>
        <taxon>Streptophyta</taxon>
        <taxon>Embryophyta</taxon>
        <taxon>Tracheophyta</taxon>
        <taxon>Spermatophyta</taxon>
        <taxon>Magnoliopsida</taxon>
        <taxon>eudicotyledons</taxon>
        <taxon>Gunneridae</taxon>
        <taxon>Pentapetalae</taxon>
        <taxon>rosids</taxon>
        <taxon>fabids</taxon>
        <taxon>Fabales</taxon>
        <taxon>Fabaceae</taxon>
        <taxon>Papilionoideae</taxon>
        <taxon>50 kb inversion clade</taxon>
        <taxon>NPAAA clade</taxon>
        <taxon>indigoferoid/millettioid clade</taxon>
        <taxon>Phaseoleae</taxon>
        <taxon>Psophocarpus</taxon>
    </lineage>
</organism>
<evidence type="ECO:0000313" key="2">
    <source>
        <dbReference type="Proteomes" id="UP001386955"/>
    </source>
</evidence>
<keyword evidence="2" id="KW-1185">Reference proteome</keyword>
<dbReference type="EMBL" id="JAYMYS010000004">
    <property type="protein sequence ID" value="KAK7396831.1"/>
    <property type="molecule type" value="Genomic_DNA"/>
</dbReference>
<protein>
    <submittedName>
        <fullName evidence="1">Uncharacterized protein</fullName>
    </submittedName>
</protein>
<comment type="caution">
    <text evidence="1">The sequence shown here is derived from an EMBL/GenBank/DDBJ whole genome shotgun (WGS) entry which is preliminary data.</text>
</comment>
<sequence length="101" mass="11114">MDLIRIDLRFKQKAKNTGSELDTCSYGSALPFSTGEDAHPAISIDAIIVSTSSRRTHGGGFSNHNCLSLLRRAQCFLQHQTATAIPRLAKYKLLPTPLQML</sequence>